<evidence type="ECO:0000256" key="3">
    <source>
        <dbReference type="ARBA" id="ARBA00022729"/>
    </source>
</evidence>
<evidence type="ECO:0000313" key="9">
    <source>
        <dbReference type="Proteomes" id="UP000292855"/>
    </source>
</evidence>
<dbReference type="Gene3D" id="1.25.40.390">
    <property type="match status" value="1"/>
</dbReference>
<dbReference type="Pfam" id="PF14322">
    <property type="entry name" value="SusD-like_3"/>
    <property type="match status" value="1"/>
</dbReference>
<keyword evidence="9" id="KW-1185">Reference proteome</keyword>
<dbReference type="PROSITE" id="PS51257">
    <property type="entry name" value="PROKAR_LIPOPROTEIN"/>
    <property type="match status" value="1"/>
</dbReference>
<dbReference type="AlphaFoldDB" id="A0A4Q6XH81"/>
<feature type="domain" description="RagB/SusD" evidence="6">
    <location>
        <begin position="312"/>
        <end position="591"/>
    </location>
</feature>
<dbReference type="InterPro" id="IPR033985">
    <property type="entry name" value="SusD-like_N"/>
</dbReference>
<feature type="domain" description="SusD-like N-terminal" evidence="7">
    <location>
        <begin position="57"/>
        <end position="205"/>
    </location>
</feature>
<comment type="similarity">
    <text evidence="2">Belongs to the SusD family.</text>
</comment>
<evidence type="ECO:0000256" key="5">
    <source>
        <dbReference type="ARBA" id="ARBA00023237"/>
    </source>
</evidence>
<dbReference type="InterPro" id="IPR011990">
    <property type="entry name" value="TPR-like_helical_dom_sf"/>
</dbReference>
<keyword evidence="4" id="KW-0472">Membrane</keyword>
<proteinExistence type="inferred from homology"/>
<dbReference type="Pfam" id="PF07980">
    <property type="entry name" value="SusD_RagB"/>
    <property type="match status" value="1"/>
</dbReference>
<evidence type="ECO:0000259" key="7">
    <source>
        <dbReference type="Pfam" id="PF14322"/>
    </source>
</evidence>
<dbReference type="OrthoDB" id="621018at2"/>
<evidence type="ECO:0000256" key="4">
    <source>
        <dbReference type="ARBA" id="ARBA00023136"/>
    </source>
</evidence>
<reference evidence="8 9" key="1">
    <citation type="submission" date="2019-02" db="EMBL/GenBank/DDBJ databases">
        <authorList>
            <person name="Li Y."/>
        </authorList>
    </citation>
    <scope>NUCLEOTIDE SEQUENCE [LARGE SCALE GENOMIC DNA]</scope>
    <source>
        <strain evidence="8 9">30C10-4-7</strain>
    </source>
</reference>
<evidence type="ECO:0000313" key="8">
    <source>
        <dbReference type="EMBL" id="RZF59300.1"/>
    </source>
</evidence>
<dbReference type="EMBL" id="SGIT01000002">
    <property type="protein sequence ID" value="RZF59300.1"/>
    <property type="molecule type" value="Genomic_DNA"/>
</dbReference>
<gene>
    <name evidence="8" type="ORF">EWE74_08945</name>
</gene>
<dbReference type="Proteomes" id="UP000292855">
    <property type="component" value="Unassembled WGS sequence"/>
</dbReference>
<name>A0A4Q6XH81_9SPHI</name>
<dbReference type="SUPFAM" id="SSF48452">
    <property type="entry name" value="TPR-like"/>
    <property type="match status" value="1"/>
</dbReference>
<dbReference type="RefSeq" id="WP_130141222.1">
    <property type="nucleotide sequence ID" value="NZ_SGIT01000002.1"/>
</dbReference>
<comment type="subcellular location">
    <subcellularLocation>
        <location evidence="1">Cell outer membrane</location>
    </subcellularLocation>
</comment>
<dbReference type="InterPro" id="IPR012944">
    <property type="entry name" value="SusD_RagB_dom"/>
</dbReference>
<protein>
    <submittedName>
        <fullName evidence="8">RagB/SusD family nutrient uptake outer membrane protein</fullName>
    </submittedName>
</protein>
<evidence type="ECO:0000259" key="6">
    <source>
        <dbReference type="Pfam" id="PF07980"/>
    </source>
</evidence>
<comment type="caution">
    <text evidence="8">The sequence shown here is derived from an EMBL/GenBank/DDBJ whole genome shotgun (WGS) entry which is preliminary data.</text>
</comment>
<accession>A0A4Q6XH81</accession>
<organism evidence="8 9">
    <name type="scientific">Sphingobacterium corticibacterium</name>
    <dbReference type="NCBI Taxonomy" id="2484746"/>
    <lineage>
        <taxon>Bacteria</taxon>
        <taxon>Pseudomonadati</taxon>
        <taxon>Bacteroidota</taxon>
        <taxon>Sphingobacteriia</taxon>
        <taxon>Sphingobacteriales</taxon>
        <taxon>Sphingobacteriaceae</taxon>
        <taxon>Sphingobacterium</taxon>
    </lineage>
</organism>
<evidence type="ECO:0000256" key="2">
    <source>
        <dbReference type="ARBA" id="ARBA00006275"/>
    </source>
</evidence>
<evidence type="ECO:0000256" key="1">
    <source>
        <dbReference type="ARBA" id="ARBA00004442"/>
    </source>
</evidence>
<sequence length="592" mass="66273">MKMRILIAGLCIWALSGCEKLLSPDPENFKSIEQMYTDASYAQGFLVNAYRSIPGSYDNSEYATDDAVTNQRSNGYLQMATGTWTAANNPVNLWQNNYGAIQYINLFLENVDKVKWAEDEAAAQLFNRRMKGEAYGLRALFLYYLLRNHGGVTADGKLLGVPIITEFQTKDSDFNQSRATFEDCVAQINDDLDRAEEHLPYEYNNISSPAQIPERFSSITNNVETYNRVMGEYSRLLFNGLIAQSFRARTALLAASPAFLGSSNPNFWADAANTSAEIIKYKGGPNALPANGFTYYTNAAEIDALSGGINPPEIIWRENISSINTTQEAQNFPPSLFGTGFMNPTQNLVEAFPMANGYPINDNSNSGYNPNNPFAGRDPRLATYIIYNGSTAGVSNSVIYTGSTAGRENGDGINIRETSTRTGYYMKKRLRMDVNVDPASTTGKAHYNPRIRYTEIYLLYAEAANEAWGPTGDGGNGFSAYDVIKAIRRRAGVGTSNGDQYLEECKNDPVKMRELIRNERRLELCFEGFRFWDLRRWKLDLNETARGIDVNGSSYTPVQVESRTFQDFMNYGPIPYSEILKFSNLQQNKGWN</sequence>
<dbReference type="GO" id="GO:0009279">
    <property type="term" value="C:cell outer membrane"/>
    <property type="evidence" value="ECO:0007669"/>
    <property type="project" value="UniProtKB-SubCell"/>
</dbReference>
<keyword evidence="3" id="KW-0732">Signal</keyword>
<keyword evidence="5" id="KW-0998">Cell outer membrane</keyword>